<reference evidence="3 4" key="1">
    <citation type="journal article" date="2015" name="Genome Announc.">
        <title>Expanding the biotechnology potential of lactobacilli through comparative genomics of 213 strains and associated genera.</title>
        <authorList>
            <person name="Sun Z."/>
            <person name="Harris H.M."/>
            <person name="McCann A."/>
            <person name="Guo C."/>
            <person name="Argimon S."/>
            <person name="Zhang W."/>
            <person name="Yang X."/>
            <person name="Jeffery I.B."/>
            <person name="Cooney J.C."/>
            <person name="Kagawa T.F."/>
            <person name="Liu W."/>
            <person name="Song Y."/>
            <person name="Salvetti E."/>
            <person name="Wrobel A."/>
            <person name="Rasinkangas P."/>
            <person name="Parkhill J."/>
            <person name="Rea M.C."/>
            <person name="O'Sullivan O."/>
            <person name="Ritari J."/>
            <person name="Douillard F.P."/>
            <person name="Paul Ross R."/>
            <person name="Yang R."/>
            <person name="Briner A.E."/>
            <person name="Felis G.E."/>
            <person name="de Vos W.M."/>
            <person name="Barrangou R."/>
            <person name="Klaenhammer T.R."/>
            <person name="Caufield P.W."/>
            <person name="Cui Y."/>
            <person name="Zhang H."/>
            <person name="O'Toole P.W."/>
        </authorList>
    </citation>
    <scope>NUCLEOTIDE SEQUENCE [LARGE SCALE GENOMIC DNA]</scope>
    <source>
        <strain evidence="3 4">DSM 15638</strain>
    </source>
</reference>
<dbReference type="OrthoDB" id="6197054at2"/>
<accession>A0A0R1HFU9</accession>
<dbReference type="NCBIfam" id="NF033550">
    <property type="entry name" value="transpos_ISL3"/>
    <property type="match status" value="1"/>
</dbReference>
<dbReference type="Pfam" id="PF14690">
    <property type="entry name" value="Zn_ribbon_ISL3"/>
    <property type="match status" value="1"/>
</dbReference>
<evidence type="ECO:0000313" key="4">
    <source>
        <dbReference type="Proteomes" id="UP000051450"/>
    </source>
</evidence>
<protein>
    <submittedName>
        <fullName evidence="3">Transposase</fullName>
    </submittedName>
</protein>
<organism evidence="3 4">
    <name type="scientific">Dellaglioa algida DSM 15638</name>
    <dbReference type="NCBI Taxonomy" id="1423719"/>
    <lineage>
        <taxon>Bacteria</taxon>
        <taxon>Bacillati</taxon>
        <taxon>Bacillota</taxon>
        <taxon>Bacilli</taxon>
        <taxon>Lactobacillales</taxon>
        <taxon>Lactobacillaceae</taxon>
        <taxon>Dellaglioa</taxon>
    </lineage>
</organism>
<dbReference type="PANTHER" id="PTHR33498">
    <property type="entry name" value="TRANSPOSASE FOR INSERTION SEQUENCE ELEMENT IS1557"/>
    <property type="match status" value="1"/>
</dbReference>
<dbReference type="InterPro" id="IPR002560">
    <property type="entry name" value="Transposase_DDE"/>
</dbReference>
<evidence type="ECO:0000259" key="2">
    <source>
        <dbReference type="Pfam" id="PF14690"/>
    </source>
</evidence>
<dbReference type="PANTHER" id="PTHR33498:SF1">
    <property type="entry name" value="TRANSPOSASE FOR INSERTION SEQUENCE ELEMENT IS1557"/>
    <property type="match status" value="1"/>
</dbReference>
<dbReference type="Pfam" id="PF01610">
    <property type="entry name" value="DDE_Tnp_ISL3"/>
    <property type="match status" value="1"/>
</dbReference>
<dbReference type="InterPro" id="IPR047951">
    <property type="entry name" value="Transpos_ISL3"/>
</dbReference>
<name>A0A0R1HFU9_9LACO</name>
<feature type="domain" description="Transposase IS204/IS1001/IS1096/IS1165 zinc-finger" evidence="2">
    <location>
        <begin position="64"/>
        <end position="111"/>
    </location>
</feature>
<feature type="domain" description="Transposase IS204/IS1001/IS1096/IS1165 DDE" evidence="1">
    <location>
        <begin position="182"/>
        <end position="433"/>
    </location>
</feature>
<dbReference type="AlphaFoldDB" id="A0A0R1HFU9"/>
<evidence type="ECO:0000313" key="3">
    <source>
        <dbReference type="EMBL" id="KRK45039.1"/>
    </source>
</evidence>
<sequence>MIKLKRLNHNFRSVNFMSINNDIRNLLDIQDKNILFCKNAVTTVTYHQRKIKKVNAVLTYIPKCCERCGIINTNFTVVKNGTKTSMILLPRTSHFDTYLNLKKQRFYCKACQETFTARTTVIEPGCHLSIAIKRLTLLYLSDISSIKTISKRVGISISTTLRVLNTLENQHQTDWMHLPEVLCFDEVRLTSNVLGGLSFIYLDEKSGKILDILPDRRQTTLKSHFLHYPKEVRDKVKYIVIDMNASYETVIKTVFPNAAIILDRFHIVQLFQRSLSSTRVNVSKQLSYKKDALVLKRYWKKFNKYSDKLDYKNYKHFSLFKGLFTEQDLIDRLLAYSPELSDAYDIYQAIIRIIKYKKTEEFLPFLEELEKKGTPNDLFKTSVQSIIKHKEHILNAISYSYSNATLEGINNKIKVIKRVSFGYRTFNSFRNRIFITA</sequence>
<dbReference type="PATRIC" id="fig|1423719.4.peg.888"/>
<proteinExistence type="predicted"/>
<keyword evidence="4" id="KW-1185">Reference proteome</keyword>
<dbReference type="EMBL" id="AZDI01000023">
    <property type="protein sequence ID" value="KRK45039.1"/>
    <property type="molecule type" value="Genomic_DNA"/>
</dbReference>
<dbReference type="InterPro" id="IPR029261">
    <property type="entry name" value="Transposase_Znf"/>
</dbReference>
<evidence type="ECO:0000259" key="1">
    <source>
        <dbReference type="Pfam" id="PF01610"/>
    </source>
</evidence>
<dbReference type="Proteomes" id="UP000051450">
    <property type="component" value="Unassembled WGS sequence"/>
</dbReference>
<comment type="caution">
    <text evidence="3">The sequence shown here is derived from an EMBL/GenBank/DDBJ whole genome shotgun (WGS) entry which is preliminary data.</text>
</comment>
<gene>
    <name evidence="3" type="ORF">FC66_GL000875</name>
</gene>